<evidence type="ECO:0000256" key="5">
    <source>
        <dbReference type="ARBA" id="ARBA00022737"/>
    </source>
</evidence>
<feature type="region of interest" description="Disordered" evidence="9">
    <location>
        <begin position="453"/>
        <end position="509"/>
    </location>
</feature>
<evidence type="ECO:0000259" key="10">
    <source>
        <dbReference type="PROSITE" id="PS51873"/>
    </source>
</evidence>
<comment type="catalytic activity">
    <reaction evidence="1">
        <text>[E2 ubiquitin-conjugating enzyme]-S-ubiquitinyl-L-cysteine + [acceptor protein]-L-lysine = [E2 ubiquitin-conjugating enzyme]-L-cysteine + [acceptor protein]-N(6)-ubiquitinyl-L-lysine.</text>
        <dbReference type="EC" id="2.3.2.31"/>
    </reaction>
</comment>
<dbReference type="SMART" id="SM00647">
    <property type="entry name" value="IBR"/>
    <property type="match status" value="2"/>
</dbReference>
<dbReference type="Proteomes" id="UP000799302">
    <property type="component" value="Unassembled WGS sequence"/>
</dbReference>
<dbReference type="CDD" id="cd20335">
    <property type="entry name" value="BRcat_RBR"/>
    <property type="match status" value="1"/>
</dbReference>
<dbReference type="Pfam" id="PF01485">
    <property type="entry name" value="IBR"/>
    <property type="match status" value="1"/>
</dbReference>
<evidence type="ECO:0000256" key="8">
    <source>
        <dbReference type="ARBA" id="ARBA00022833"/>
    </source>
</evidence>
<reference evidence="11" key="1">
    <citation type="journal article" date="2020" name="Stud. Mycol.">
        <title>101 Dothideomycetes genomes: a test case for predicting lifestyles and emergence of pathogens.</title>
        <authorList>
            <person name="Haridas S."/>
            <person name="Albert R."/>
            <person name="Binder M."/>
            <person name="Bloem J."/>
            <person name="Labutti K."/>
            <person name="Salamov A."/>
            <person name="Andreopoulos B."/>
            <person name="Baker S."/>
            <person name="Barry K."/>
            <person name="Bills G."/>
            <person name="Bluhm B."/>
            <person name="Cannon C."/>
            <person name="Castanera R."/>
            <person name="Culley D."/>
            <person name="Daum C."/>
            <person name="Ezra D."/>
            <person name="Gonzalez J."/>
            <person name="Henrissat B."/>
            <person name="Kuo A."/>
            <person name="Liang C."/>
            <person name="Lipzen A."/>
            <person name="Lutzoni F."/>
            <person name="Magnuson J."/>
            <person name="Mondo S."/>
            <person name="Nolan M."/>
            <person name="Ohm R."/>
            <person name="Pangilinan J."/>
            <person name="Park H.-J."/>
            <person name="Ramirez L."/>
            <person name="Alfaro M."/>
            <person name="Sun H."/>
            <person name="Tritt A."/>
            <person name="Yoshinaga Y."/>
            <person name="Zwiers L.-H."/>
            <person name="Turgeon B."/>
            <person name="Goodwin S."/>
            <person name="Spatafora J."/>
            <person name="Crous P."/>
            <person name="Grigoriev I."/>
        </authorList>
    </citation>
    <scope>NUCLEOTIDE SEQUENCE</scope>
    <source>
        <strain evidence="11">CBS 115976</strain>
    </source>
</reference>
<dbReference type="InterPro" id="IPR031127">
    <property type="entry name" value="E3_UB_ligase_RBR"/>
</dbReference>
<keyword evidence="3" id="KW-0808">Transferase</keyword>
<dbReference type="PROSITE" id="PS51873">
    <property type="entry name" value="TRIAD"/>
    <property type="match status" value="1"/>
</dbReference>
<evidence type="ECO:0000313" key="11">
    <source>
        <dbReference type="EMBL" id="KAF2675529.1"/>
    </source>
</evidence>
<name>A0A6A6UT65_9PEZI</name>
<dbReference type="EMBL" id="MU004230">
    <property type="protein sequence ID" value="KAF2675529.1"/>
    <property type="molecule type" value="Genomic_DNA"/>
</dbReference>
<proteinExistence type="predicted"/>
<dbReference type="GO" id="GO:0016567">
    <property type="term" value="P:protein ubiquitination"/>
    <property type="evidence" value="ECO:0007669"/>
    <property type="project" value="InterPro"/>
</dbReference>
<keyword evidence="4" id="KW-0479">Metal-binding</keyword>
<feature type="compositionally biased region" description="Basic and acidic residues" evidence="9">
    <location>
        <begin position="487"/>
        <end position="502"/>
    </location>
</feature>
<dbReference type="Gene3D" id="3.30.40.10">
    <property type="entry name" value="Zinc/RING finger domain, C3HC4 (zinc finger)"/>
    <property type="match status" value="1"/>
</dbReference>
<dbReference type="AlphaFoldDB" id="A0A6A6UT65"/>
<feature type="compositionally biased region" description="Acidic residues" evidence="9">
    <location>
        <begin position="457"/>
        <end position="486"/>
    </location>
</feature>
<evidence type="ECO:0000256" key="1">
    <source>
        <dbReference type="ARBA" id="ARBA00001798"/>
    </source>
</evidence>
<dbReference type="EC" id="2.3.2.31" evidence="2"/>
<sequence>METFDFEANPLTFSCHLCGNCPDTVTEAVCCGTPICSDCWRRFLQYQLEQQVWMCEDPSSSDDDLSISDWMCCPIATCQREMGVERGDQLDAILEEMDVWTNKFVKEAHWGATVIRHILLNLQKMIPQLAGIDVGELRYPDCLRDLGNENFRALRYAIRQEDSSLSWVEDNRLYMQWKGDDAAICYYITDLYDRESRVRECSICTETMTEVQPDSVLLRREVYPRLWRLSRFPKIPRSICKHPVEACMSCYREYIETQLDLNGAPGCDRLPCPECSRILNGTEIRFLMPRGFLERLDNFRLHNLLSREPGFRWCLRIGCKSGAFYDYDNAAAACKTCTAYITCMDCRFKMCFYHQIPWHEDLTCKEYDSTMASRDSSYLDMVSLTILKEQTKICPNPTCQLRIQKNEGCSHMHCTRCGTNFCWTCSGIILDEHHHCAYYDDDYGEVDLEELEVRDHDEDDNDEGETEADDHDGEETEEDNIDGEETEEHKVHEDDFDTKVDTDVWTYEW</sequence>
<dbReference type="PANTHER" id="PTHR11685">
    <property type="entry name" value="RBR FAMILY RING FINGER AND IBR DOMAIN-CONTAINING"/>
    <property type="match status" value="1"/>
</dbReference>
<evidence type="ECO:0000313" key="12">
    <source>
        <dbReference type="Proteomes" id="UP000799302"/>
    </source>
</evidence>
<evidence type="ECO:0000256" key="9">
    <source>
        <dbReference type="SAM" id="MobiDB-lite"/>
    </source>
</evidence>
<dbReference type="SUPFAM" id="SSF57850">
    <property type="entry name" value="RING/U-box"/>
    <property type="match status" value="2"/>
</dbReference>
<dbReference type="InterPro" id="IPR044066">
    <property type="entry name" value="TRIAD_supradom"/>
</dbReference>
<dbReference type="GO" id="GO:0008270">
    <property type="term" value="F:zinc ion binding"/>
    <property type="evidence" value="ECO:0007669"/>
    <property type="project" value="UniProtKB-KW"/>
</dbReference>
<gene>
    <name evidence="11" type="ORF">BT63DRAFT_475127</name>
</gene>
<evidence type="ECO:0000256" key="6">
    <source>
        <dbReference type="ARBA" id="ARBA00022771"/>
    </source>
</evidence>
<keyword evidence="6" id="KW-0863">Zinc-finger</keyword>
<evidence type="ECO:0000256" key="2">
    <source>
        <dbReference type="ARBA" id="ARBA00012251"/>
    </source>
</evidence>
<dbReference type="Pfam" id="PF22191">
    <property type="entry name" value="IBR_1"/>
    <property type="match status" value="1"/>
</dbReference>
<accession>A0A6A6UT65</accession>
<protein>
    <recommendedName>
        <fullName evidence="2">RBR-type E3 ubiquitin transferase</fullName>
        <ecNumber evidence="2">2.3.2.31</ecNumber>
    </recommendedName>
</protein>
<keyword evidence="12" id="KW-1185">Reference proteome</keyword>
<dbReference type="GO" id="GO:0061630">
    <property type="term" value="F:ubiquitin protein ligase activity"/>
    <property type="evidence" value="ECO:0007669"/>
    <property type="project" value="UniProtKB-EC"/>
</dbReference>
<evidence type="ECO:0000256" key="4">
    <source>
        <dbReference type="ARBA" id="ARBA00022723"/>
    </source>
</evidence>
<keyword evidence="7" id="KW-0833">Ubl conjugation pathway</keyword>
<dbReference type="InterPro" id="IPR002867">
    <property type="entry name" value="IBR_dom"/>
</dbReference>
<evidence type="ECO:0000256" key="7">
    <source>
        <dbReference type="ARBA" id="ARBA00022786"/>
    </source>
</evidence>
<evidence type="ECO:0000256" key="3">
    <source>
        <dbReference type="ARBA" id="ARBA00022679"/>
    </source>
</evidence>
<keyword evidence="8" id="KW-0862">Zinc</keyword>
<dbReference type="Gene3D" id="1.20.120.1750">
    <property type="match status" value="1"/>
</dbReference>
<dbReference type="OrthoDB" id="1431934at2759"/>
<organism evidence="11 12">
    <name type="scientific">Microthyrium microscopicum</name>
    <dbReference type="NCBI Taxonomy" id="703497"/>
    <lineage>
        <taxon>Eukaryota</taxon>
        <taxon>Fungi</taxon>
        <taxon>Dikarya</taxon>
        <taxon>Ascomycota</taxon>
        <taxon>Pezizomycotina</taxon>
        <taxon>Dothideomycetes</taxon>
        <taxon>Dothideomycetes incertae sedis</taxon>
        <taxon>Microthyriales</taxon>
        <taxon>Microthyriaceae</taxon>
        <taxon>Microthyrium</taxon>
    </lineage>
</organism>
<feature type="domain" description="RING-type" evidence="10">
    <location>
        <begin position="197"/>
        <end position="445"/>
    </location>
</feature>
<keyword evidence="5" id="KW-0677">Repeat</keyword>
<dbReference type="InterPro" id="IPR013083">
    <property type="entry name" value="Znf_RING/FYVE/PHD"/>
</dbReference>